<name>A0ACB7VS52_DIOAL</name>
<dbReference type="Proteomes" id="UP000827976">
    <property type="component" value="Chromosome 7"/>
</dbReference>
<organism evidence="1 2">
    <name type="scientific">Dioscorea alata</name>
    <name type="common">Purple yam</name>
    <dbReference type="NCBI Taxonomy" id="55571"/>
    <lineage>
        <taxon>Eukaryota</taxon>
        <taxon>Viridiplantae</taxon>
        <taxon>Streptophyta</taxon>
        <taxon>Embryophyta</taxon>
        <taxon>Tracheophyta</taxon>
        <taxon>Spermatophyta</taxon>
        <taxon>Magnoliopsida</taxon>
        <taxon>Liliopsida</taxon>
        <taxon>Dioscoreales</taxon>
        <taxon>Dioscoreaceae</taxon>
        <taxon>Dioscorea</taxon>
    </lineage>
</organism>
<sequence length="226" mass="26106">MERSVKLHGHWASLFVHRVQLALHLKGVKYEFIEEDLENKSSSLLLYNPVYKKVPVLVHGDCPVAESLVILRYVDDVWKDNPIMPVDDPYEHAMVSFWCHFVDNKLSKSFGAAIRTSGEEQAKAIEEFHQNLMFLEQKLAEKGSKFFGGEKIDMLDIVIGCGCHWFKAVEELSGLKLIDPNLFPHFLEWKQNFIESQEVKEVIPPFEKLTDYAKSIYKKILGHDNN</sequence>
<dbReference type="EMBL" id="CM037017">
    <property type="protein sequence ID" value="KAH7677242.1"/>
    <property type="molecule type" value="Genomic_DNA"/>
</dbReference>
<evidence type="ECO:0000313" key="1">
    <source>
        <dbReference type="EMBL" id="KAH7677242.1"/>
    </source>
</evidence>
<gene>
    <name evidence="1" type="ORF">IHE45_07G070100</name>
</gene>
<dbReference type="EC" id="2.5.1.18" evidence="1"/>
<comment type="caution">
    <text evidence="1">The sequence shown here is derived from an EMBL/GenBank/DDBJ whole genome shotgun (WGS) entry which is preliminary data.</text>
</comment>
<proteinExistence type="predicted"/>
<accession>A0ACB7VS52</accession>
<reference evidence="2" key="1">
    <citation type="journal article" date="2022" name="Nat. Commun.">
        <title>Chromosome evolution and the genetic basis of agronomically important traits in greater yam.</title>
        <authorList>
            <person name="Bredeson J.V."/>
            <person name="Lyons J.B."/>
            <person name="Oniyinde I.O."/>
            <person name="Okereke N.R."/>
            <person name="Kolade O."/>
            <person name="Nnabue I."/>
            <person name="Nwadili C.O."/>
            <person name="Hribova E."/>
            <person name="Parker M."/>
            <person name="Nwogha J."/>
            <person name="Shu S."/>
            <person name="Carlson J."/>
            <person name="Kariba R."/>
            <person name="Muthemba S."/>
            <person name="Knop K."/>
            <person name="Barton G.J."/>
            <person name="Sherwood A.V."/>
            <person name="Lopez-Montes A."/>
            <person name="Asiedu R."/>
            <person name="Jamnadass R."/>
            <person name="Muchugi A."/>
            <person name="Goodstein D."/>
            <person name="Egesi C.N."/>
            <person name="Featherston J."/>
            <person name="Asfaw A."/>
            <person name="Simpson G.G."/>
            <person name="Dolezel J."/>
            <person name="Hendre P.S."/>
            <person name="Van Deynze A."/>
            <person name="Kumar P.L."/>
            <person name="Obidiegwu J.E."/>
            <person name="Bhattacharjee R."/>
            <person name="Rokhsar D.S."/>
        </authorList>
    </citation>
    <scope>NUCLEOTIDE SEQUENCE [LARGE SCALE GENOMIC DNA]</scope>
    <source>
        <strain evidence="2">cv. TDa95/00328</strain>
    </source>
</reference>
<evidence type="ECO:0000313" key="2">
    <source>
        <dbReference type="Proteomes" id="UP000827976"/>
    </source>
</evidence>
<keyword evidence="1" id="KW-0808">Transferase</keyword>
<protein>
    <submittedName>
        <fullName evidence="1">Glutathione transferase protein</fullName>
        <ecNumber evidence="1">2.5.1.18</ecNumber>
    </submittedName>
</protein>
<keyword evidence="2" id="KW-1185">Reference proteome</keyword>